<dbReference type="PROSITE" id="PS00058">
    <property type="entry name" value="DNA_MISMATCH_REPAIR_1"/>
    <property type="match status" value="1"/>
</dbReference>
<keyword evidence="3 4" id="KW-0234">DNA repair</keyword>
<dbReference type="Pfam" id="PF08676">
    <property type="entry name" value="MutL_C"/>
    <property type="match status" value="1"/>
</dbReference>
<keyword evidence="7" id="KW-0255">Endonuclease</keyword>
<dbReference type="GO" id="GO:0016887">
    <property type="term" value="F:ATP hydrolysis activity"/>
    <property type="evidence" value="ECO:0007669"/>
    <property type="project" value="InterPro"/>
</dbReference>
<feature type="domain" description="MutL C-terminal dimerisation" evidence="5">
    <location>
        <begin position="400"/>
        <end position="540"/>
    </location>
</feature>
<keyword evidence="7" id="KW-0378">Hydrolase</keyword>
<evidence type="ECO:0000256" key="4">
    <source>
        <dbReference type="HAMAP-Rule" id="MF_00149"/>
    </source>
</evidence>
<dbReference type="Proteomes" id="UP000606991">
    <property type="component" value="Unassembled WGS sequence"/>
</dbReference>
<evidence type="ECO:0000256" key="3">
    <source>
        <dbReference type="ARBA" id="ARBA00023204"/>
    </source>
</evidence>
<dbReference type="Pfam" id="PF13589">
    <property type="entry name" value="HATPase_c_3"/>
    <property type="match status" value="1"/>
</dbReference>
<dbReference type="Gene3D" id="3.30.230.10">
    <property type="match status" value="1"/>
</dbReference>
<dbReference type="FunFam" id="3.30.565.10:FF:000003">
    <property type="entry name" value="DNA mismatch repair endonuclease MutL"/>
    <property type="match status" value="1"/>
</dbReference>
<dbReference type="SMART" id="SM00853">
    <property type="entry name" value="MutL_C"/>
    <property type="match status" value="1"/>
</dbReference>
<gene>
    <name evidence="4 7" type="primary">mutL</name>
    <name evidence="7" type="ORF">JF886_11985</name>
</gene>
<comment type="caution">
    <text evidence="7">The sequence shown here is derived from an EMBL/GenBank/DDBJ whole genome shotgun (WGS) entry which is preliminary data.</text>
</comment>
<dbReference type="InterPro" id="IPR038973">
    <property type="entry name" value="MutL/Mlh/Pms-like"/>
</dbReference>
<dbReference type="InterPro" id="IPR036890">
    <property type="entry name" value="HATPase_C_sf"/>
</dbReference>
<dbReference type="PANTHER" id="PTHR10073">
    <property type="entry name" value="DNA MISMATCH REPAIR PROTEIN MLH, PMS, MUTL"/>
    <property type="match status" value="1"/>
</dbReference>
<dbReference type="AlphaFoldDB" id="A0A934JYZ1"/>
<reference evidence="7 8" key="1">
    <citation type="submission" date="2020-10" db="EMBL/GenBank/DDBJ databases">
        <title>Ca. Dormibacterota MAGs.</title>
        <authorList>
            <person name="Montgomery K."/>
        </authorList>
    </citation>
    <scope>NUCLEOTIDE SEQUENCE [LARGE SCALE GENOMIC DNA]</scope>
    <source>
        <strain evidence="7">SC8812_S17_18</strain>
    </source>
</reference>
<evidence type="ECO:0000256" key="2">
    <source>
        <dbReference type="ARBA" id="ARBA00022763"/>
    </source>
</evidence>
<evidence type="ECO:0000256" key="1">
    <source>
        <dbReference type="ARBA" id="ARBA00006082"/>
    </source>
</evidence>
<dbReference type="Gene3D" id="3.30.565.10">
    <property type="entry name" value="Histidine kinase-like ATPase, C-terminal domain"/>
    <property type="match status" value="1"/>
</dbReference>
<comment type="similarity">
    <text evidence="1 4">Belongs to the DNA mismatch repair MutL/HexB family.</text>
</comment>
<sequence>MTGAGTAGATAPIRRLAQSVADAIAAGEVVERPASVVKELCENSVDAGATSIDVVIDGAGTVRISVVDDGTGIGVDELPLALARHATSKIHVVTDLETVTTLGFRGEALASIAAVSDMTMSSRTATSQVGTRLRVRHGETVEEGSCGGPVGTTVEVRDLFAATPARLRFLRGERAETAAAIAVVSDLVVARPELRISCVVDGRTRLRATGGGLDDALRAVFGADAGDLLPVAVEGDINVGGAISEPRRHRSARTGLVLVVNGRRVHNRALLAAVAEAYRGLVPAGRYPYGVVSVELDPLEVDVNVHPTKREVRFRDERRVFAAVQRACWHTLRGASVYSVVGVDGAGLPLGEASPAWADPGAEPAAAAVGPAAAAPAMELDGRPTQLSRTSLQALRPLHALGQQGGRWLLAASPAGVVVVDPHAAHEKVIYTKLLAEWSAGSAIGQLLLLPALVECDARRMELFVAHETLVASCGFTVEPFGPTTLRCTSVPAGAAAADPSRLLGELLDSLGAGGPVTEQRHRAAALIACHAAVRFGDELAHDQQQQLLDRLVETSGGLTCPHGRPTVTVFDDVMLRRIFRRPPG</sequence>
<dbReference type="SUPFAM" id="SSF55874">
    <property type="entry name" value="ATPase domain of HSP90 chaperone/DNA topoisomerase II/histidine kinase"/>
    <property type="match status" value="1"/>
</dbReference>
<dbReference type="InterPro" id="IPR002099">
    <property type="entry name" value="MutL/Mlh/PMS"/>
</dbReference>
<accession>A0A934JYZ1</accession>
<dbReference type="SUPFAM" id="SSF118116">
    <property type="entry name" value="DNA mismatch repair protein MutL"/>
    <property type="match status" value="1"/>
</dbReference>
<feature type="domain" description="DNA mismatch repair protein S5" evidence="6">
    <location>
        <begin position="217"/>
        <end position="333"/>
    </location>
</feature>
<dbReference type="RefSeq" id="WP_337312770.1">
    <property type="nucleotide sequence ID" value="NZ_JAEKNS010000124.1"/>
</dbReference>
<dbReference type="GO" id="GO:0006298">
    <property type="term" value="P:mismatch repair"/>
    <property type="evidence" value="ECO:0007669"/>
    <property type="project" value="UniProtKB-UniRule"/>
</dbReference>
<proteinExistence type="inferred from homology"/>
<organism evidence="7 8">
    <name type="scientific">Candidatus Aeolococcus gillhamiae</name>
    <dbReference type="NCBI Taxonomy" id="3127015"/>
    <lineage>
        <taxon>Bacteria</taxon>
        <taxon>Bacillati</taxon>
        <taxon>Candidatus Dormiibacterota</taxon>
        <taxon>Candidatus Dormibacteria</taxon>
        <taxon>Candidatus Aeolococcales</taxon>
        <taxon>Candidatus Aeolococcaceae</taxon>
        <taxon>Candidatus Aeolococcus</taxon>
    </lineage>
</organism>
<dbReference type="InterPro" id="IPR020667">
    <property type="entry name" value="DNA_mismatch_repair_MutL"/>
</dbReference>
<dbReference type="GO" id="GO:0140664">
    <property type="term" value="F:ATP-dependent DNA damage sensor activity"/>
    <property type="evidence" value="ECO:0007669"/>
    <property type="project" value="InterPro"/>
</dbReference>
<dbReference type="Pfam" id="PF01119">
    <property type="entry name" value="DNA_mis_repair"/>
    <property type="match status" value="1"/>
</dbReference>
<comment type="function">
    <text evidence="4">This protein is involved in the repair of mismatches in DNA. It is required for dam-dependent methyl-directed DNA mismatch repair. May act as a 'molecular matchmaker', a protein that promotes the formation of a stable complex between two or more DNA-binding proteins in an ATP-dependent manner without itself being part of a final effector complex.</text>
</comment>
<keyword evidence="2 4" id="KW-0227">DNA damage</keyword>
<dbReference type="SMART" id="SM01340">
    <property type="entry name" value="DNA_mis_repair"/>
    <property type="match status" value="1"/>
</dbReference>
<dbReference type="GO" id="GO:0004519">
    <property type="term" value="F:endonuclease activity"/>
    <property type="evidence" value="ECO:0007669"/>
    <property type="project" value="UniProtKB-KW"/>
</dbReference>
<dbReference type="InterPro" id="IPR020568">
    <property type="entry name" value="Ribosomal_Su5_D2-typ_SF"/>
</dbReference>
<dbReference type="GO" id="GO:0005524">
    <property type="term" value="F:ATP binding"/>
    <property type="evidence" value="ECO:0007669"/>
    <property type="project" value="InterPro"/>
</dbReference>
<dbReference type="SUPFAM" id="SSF54211">
    <property type="entry name" value="Ribosomal protein S5 domain 2-like"/>
    <property type="match status" value="1"/>
</dbReference>
<evidence type="ECO:0000313" key="8">
    <source>
        <dbReference type="Proteomes" id="UP000606991"/>
    </source>
</evidence>
<dbReference type="CDD" id="cd00782">
    <property type="entry name" value="MutL_Trans"/>
    <property type="match status" value="1"/>
</dbReference>
<dbReference type="InterPro" id="IPR042121">
    <property type="entry name" value="MutL_C_regsub"/>
</dbReference>
<dbReference type="InterPro" id="IPR014790">
    <property type="entry name" value="MutL_C"/>
</dbReference>
<dbReference type="GO" id="GO:0032300">
    <property type="term" value="C:mismatch repair complex"/>
    <property type="evidence" value="ECO:0007669"/>
    <property type="project" value="InterPro"/>
</dbReference>
<dbReference type="EMBL" id="JAEKNS010000124">
    <property type="protein sequence ID" value="MBJ7595555.1"/>
    <property type="molecule type" value="Genomic_DNA"/>
</dbReference>
<evidence type="ECO:0000259" key="5">
    <source>
        <dbReference type="SMART" id="SM00853"/>
    </source>
</evidence>
<dbReference type="PANTHER" id="PTHR10073:SF12">
    <property type="entry name" value="DNA MISMATCH REPAIR PROTEIN MLH1"/>
    <property type="match status" value="1"/>
</dbReference>
<dbReference type="InterPro" id="IPR014762">
    <property type="entry name" value="DNA_mismatch_repair_CS"/>
</dbReference>
<dbReference type="NCBIfam" id="TIGR00585">
    <property type="entry name" value="mutl"/>
    <property type="match status" value="1"/>
</dbReference>
<protein>
    <recommendedName>
        <fullName evidence="4">DNA mismatch repair protein MutL</fullName>
    </recommendedName>
</protein>
<dbReference type="InterPro" id="IPR014721">
    <property type="entry name" value="Ribsml_uS5_D2-typ_fold_subgr"/>
</dbReference>
<evidence type="ECO:0000259" key="6">
    <source>
        <dbReference type="SMART" id="SM01340"/>
    </source>
</evidence>
<dbReference type="CDD" id="cd16926">
    <property type="entry name" value="HATPase_MutL-MLH-PMS-like"/>
    <property type="match status" value="1"/>
</dbReference>
<name>A0A934JYZ1_9BACT</name>
<dbReference type="InterPro" id="IPR037198">
    <property type="entry name" value="MutL_C_sf"/>
</dbReference>
<dbReference type="InterPro" id="IPR042120">
    <property type="entry name" value="MutL_C_dimsub"/>
</dbReference>
<evidence type="ECO:0000313" key="7">
    <source>
        <dbReference type="EMBL" id="MBJ7595555.1"/>
    </source>
</evidence>
<keyword evidence="7" id="KW-0540">Nuclease</keyword>
<dbReference type="HAMAP" id="MF_00149">
    <property type="entry name" value="DNA_mis_repair"/>
    <property type="match status" value="1"/>
</dbReference>
<dbReference type="GO" id="GO:0030983">
    <property type="term" value="F:mismatched DNA binding"/>
    <property type="evidence" value="ECO:0007669"/>
    <property type="project" value="InterPro"/>
</dbReference>
<dbReference type="InterPro" id="IPR013507">
    <property type="entry name" value="DNA_mismatch_S5_2-like"/>
</dbReference>
<dbReference type="Gene3D" id="3.30.1540.20">
    <property type="entry name" value="MutL, C-terminal domain, dimerisation subdomain"/>
    <property type="match status" value="1"/>
</dbReference>
<dbReference type="Gene3D" id="3.30.1370.100">
    <property type="entry name" value="MutL, C-terminal domain, regulatory subdomain"/>
    <property type="match status" value="1"/>
</dbReference>